<evidence type="ECO:0000313" key="3">
    <source>
        <dbReference type="EMBL" id="SNS56703.1"/>
    </source>
</evidence>
<name>A0A239FK72_9RHOB</name>
<proteinExistence type="predicted"/>
<feature type="compositionally biased region" description="Basic and acidic residues" evidence="1">
    <location>
        <begin position="1"/>
        <end position="19"/>
    </location>
</feature>
<dbReference type="Proteomes" id="UP000198426">
    <property type="component" value="Unassembled WGS sequence"/>
</dbReference>
<dbReference type="EMBL" id="FZOY01000002">
    <property type="protein sequence ID" value="SNS56703.1"/>
    <property type="molecule type" value="Genomic_DNA"/>
</dbReference>
<keyword evidence="4" id="KW-1185">Reference proteome</keyword>
<dbReference type="InterPro" id="IPR018961">
    <property type="entry name" value="DnaJ_homolog_subfam-C_membr-28"/>
</dbReference>
<protein>
    <recommendedName>
        <fullName evidence="2">DnaJ homologue subfamily C member 28 conserved domain-containing protein</fullName>
    </recommendedName>
</protein>
<evidence type="ECO:0000313" key="4">
    <source>
        <dbReference type="Proteomes" id="UP000198426"/>
    </source>
</evidence>
<evidence type="ECO:0000256" key="1">
    <source>
        <dbReference type="SAM" id="MobiDB-lite"/>
    </source>
</evidence>
<dbReference type="AlphaFoldDB" id="A0A239FK72"/>
<dbReference type="RefSeq" id="WP_245837805.1">
    <property type="nucleotide sequence ID" value="NZ_FZOY01000002.1"/>
</dbReference>
<gene>
    <name evidence="3" type="ORF">SAMN05421757_102689</name>
</gene>
<feature type="region of interest" description="Disordered" evidence="1">
    <location>
        <begin position="1"/>
        <end position="34"/>
    </location>
</feature>
<evidence type="ECO:0000259" key="2">
    <source>
        <dbReference type="Pfam" id="PF09350"/>
    </source>
</evidence>
<accession>A0A239FK72</accession>
<dbReference type="Pfam" id="PF09350">
    <property type="entry name" value="DJC28_CD"/>
    <property type="match status" value="1"/>
</dbReference>
<reference evidence="3 4" key="1">
    <citation type="submission" date="2017-06" db="EMBL/GenBank/DDBJ databases">
        <authorList>
            <person name="Kim H.J."/>
            <person name="Triplett B.A."/>
        </authorList>
    </citation>
    <scope>NUCLEOTIDE SEQUENCE [LARGE SCALE GENOMIC DNA]</scope>
    <source>
        <strain evidence="3 4">DSM 29339</strain>
    </source>
</reference>
<organism evidence="3 4">
    <name type="scientific">Tropicimonas sediminicola</name>
    <dbReference type="NCBI Taxonomy" id="1031541"/>
    <lineage>
        <taxon>Bacteria</taxon>
        <taxon>Pseudomonadati</taxon>
        <taxon>Pseudomonadota</taxon>
        <taxon>Alphaproteobacteria</taxon>
        <taxon>Rhodobacterales</taxon>
        <taxon>Roseobacteraceae</taxon>
        <taxon>Tropicimonas</taxon>
    </lineage>
</organism>
<feature type="domain" description="DnaJ homologue subfamily C member 28 conserved" evidence="2">
    <location>
        <begin position="7"/>
        <end position="72"/>
    </location>
</feature>
<sequence>MQRWDRIAEHRMRKAEADGSLKNLSGEGAPLPERPEAAHIDTGIAVGHRIMAEAGALPREITLKKELLALQEGYAAETDPTRKKALMAEIARVQMRLGIEQEARRVFLRR</sequence>